<feature type="transmembrane region" description="Helical" evidence="1">
    <location>
        <begin position="44"/>
        <end position="61"/>
    </location>
</feature>
<feature type="transmembrane region" description="Helical" evidence="1">
    <location>
        <begin position="282"/>
        <end position="304"/>
    </location>
</feature>
<dbReference type="RefSeq" id="WP_214057444.1">
    <property type="nucleotide sequence ID" value="NZ_BAAAHS010000215.1"/>
</dbReference>
<sequence length="332" mass="34311">MRPPAAAARLTSPRLLAPLWLVLVAAGAALLVLGLVPVGPDELSRVGAVVVSTAYAWALAARVGGRPVLFGSLALVAGVLAVVLDLTWLRTGASVATCVVAAVLGVVATVPAVRFRLAARECLVAVVVAGVGALAALGYAPTLTLTRFEYLTLALAMVATVAVVQRLGAGLHGLGRRGLLAVVAGTLLLAVTLLYAELLRRYGTPTVVDNLLDGVVWVRDTLGAFPRPIATVVGVPALAWGCHMRARRRQGWWVCAFGAAATASTATALVNPGVTLLESGLSVLYGLVVGLVLGYLLIRVDLAVTGTRGRRSRAAEQGLAVRPEPRRTEPLL</sequence>
<gene>
    <name evidence="2" type="ORF">ENKNEFLB_00137</name>
</gene>
<proteinExistence type="predicted"/>
<feature type="transmembrane region" description="Helical" evidence="1">
    <location>
        <begin position="148"/>
        <end position="167"/>
    </location>
</feature>
<feature type="transmembrane region" description="Helical" evidence="1">
    <location>
        <begin position="94"/>
        <end position="115"/>
    </location>
</feature>
<reference evidence="2 3" key="1">
    <citation type="submission" date="2021-05" db="EMBL/GenBank/DDBJ databases">
        <title>Complete genome of Nocardioides aquaticus KCTC 9944T isolated from meromictic and hypersaline Ekho Lake, Antarctica.</title>
        <authorList>
            <person name="Hwang K."/>
            <person name="Kim K.M."/>
            <person name="Choe H."/>
        </authorList>
    </citation>
    <scope>NUCLEOTIDE SEQUENCE [LARGE SCALE GENOMIC DNA]</scope>
    <source>
        <strain evidence="2 3">KCTC 9944</strain>
    </source>
</reference>
<evidence type="ECO:0000313" key="3">
    <source>
        <dbReference type="Proteomes" id="UP000679307"/>
    </source>
</evidence>
<keyword evidence="1" id="KW-1133">Transmembrane helix</keyword>
<evidence type="ECO:0000313" key="2">
    <source>
        <dbReference type="EMBL" id="QVT77771.1"/>
    </source>
</evidence>
<keyword evidence="1" id="KW-0812">Transmembrane</keyword>
<feature type="transmembrane region" description="Helical" evidence="1">
    <location>
        <begin position="251"/>
        <end position="270"/>
    </location>
</feature>
<evidence type="ECO:0000256" key="1">
    <source>
        <dbReference type="SAM" id="Phobius"/>
    </source>
</evidence>
<name>A0ABX8EC53_9ACTN</name>
<keyword evidence="1" id="KW-0472">Membrane</keyword>
<feature type="transmembrane region" description="Helical" evidence="1">
    <location>
        <begin position="216"/>
        <end position="239"/>
    </location>
</feature>
<dbReference type="EMBL" id="CP075371">
    <property type="protein sequence ID" value="QVT77771.1"/>
    <property type="molecule type" value="Genomic_DNA"/>
</dbReference>
<accession>A0ABX8EC53</accession>
<protein>
    <submittedName>
        <fullName evidence="2">Uncharacterized protein</fullName>
    </submittedName>
</protein>
<feature type="transmembrane region" description="Helical" evidence="1">
    <location>
        <begin position="179"/>
        <end position="196"/>
    </location>
</feature>
<feature type="transmembrane region" description="Helical" evidence="1">
    <location>
        <begin position="122"/>
        <end position="142"/>
    </location>
</feature>
<feature type="transmembrane region" description="Helical" evidence="1">
    <location>
        <begin position="68"/>
        <end position="88"/>
    </location>
</feature>
<organism evidence="2 3">
    <name type="scientific">Nocardioides aquaticus</name>
    <dbReference type="NCBI Taxonomy" id="160826"/>
    <lineage>
        <taxon>Bacteria</taxon>
        <taxon>Bacillati</taxon>
        <taxon>Actinomycetota</taxon>
        <taxon>Actinomycetes</taxon>
        <taxon>Propionibacteriales</taxon>
        <taxon>Nocardioidaceae</taxon>
        <taxon>Nocardioides</taxon>
    </lineage>
</organism>
<keyword evidence="3" id="KW-1185">Reference proteome</keyword>
<dbReference type="Proteomes" id="UP000679307">
    <property type="component" value="Chromosome"/>
</dbReference>